<evidence type="ECO:0000256" key="3">
    <source>
        <dbReference type="ARBA" id="ARBA00009642"/>
    </source>
</evidence>
<keyword evidence="7 10" id="KW-1133">Transmembrane helix</keyword>
<feature type="transmembrane region" description="Helical" evidence="10">
    <location>
        <begin position="12"/>
        <end position="32"/>
    </location>
</feature>
<evidence type="ECO:0000256" key="2">
    <source>
        <dbReference type="ARBA" id="ARBA00004549"/>
    </source>
</evidence>
<keyword evidence="8 10" id="KW-0472">Membrane</keyword>
<dbReference type="InterPro" id="IPR038613">
    <property type="entry name" value="Peroxin-22_C_sf"/>
</dbReference>
<dbReference type="InterPro" id="IPR024359">
    <property type="entry name" value="Peroxin-22"/>
</dbReference>
<keyword evidence="6 10" id="KW-0812">Transmembrane</keyword>
<dbReference type="Pfam" id="PF12827">
    <property type="entry name" value="Peroxin-22"/>
    <property type="match status" value="1"/>
</dbReference>
<comment type="subcellular location">
    <subcellularLocation>
        <location evidence="2">Peroxisome membrane</location>
        <topology evidence="2">Single-pass membrane protein</topology>
    </subcellularLocation>
</comment>
<gene>
    <name evidence="11" type="ORF">BN7_4212</name>
</gene>
<dbReference type="Gene3D" id="3.40.50.11730">
    <property type="entry name" value="Peroxisome assembly protein 22"/>
    <property type="match status" value="1"/>
</dbReference>
<dbReference type="AlphaFoldDB" id="K0KTQ5"/>
<dbReference type="EMBL" id="CAIF01000148">
    <property type="protein sequence ID" value="CCH44643.1"/>
    <property type="molecule type" value="Genomic_DNA"/>
</dbReference>
<organism evidence="11 12">
    <name type="scientific">Wickerhamomyces ciferrii (strain ATCC 14091 / BCRC 22168 / CBS 111 / JCM 3599 / NBRC 0793 / NRRL Y-1031 F-60-10)</name>
    <name type="common">Yeast</name>
    <name type="synonym">Pichia ciferrii</name>
    <dbReference type="NCBI Taxonomy" id="1206466"/>
    <lineage>
        <taxon>Eukaryota</taxon>
        <taxon>Fungi</taxon>
        <taxon>Dikarya</taxon>
        <taxon>Ascomycota</taxon>
        <taxon>Saccharomycotina</taxon>
        <taxon>Saccharomycetes</taxon>
        <taxon>Phaffomycetales</taxon>
        <taxon>Wickerhamomycetaceae</taxon>
        <taxon>Wickerhamomyces</taxon>
    </lineage>
</organism>
<sequence>MPLSFEINKRKIKNLGFISAAILFGIGCITLYKSIQSEETPNQSKSENKGDKTKEIANKYTSKPVTIVVTDSIISAKLRLGEILSLTQDVVLVLDPNLNKQDLIGIEPQQEYKIIECESYDGLWSIVKHLNSELIFVVKDDLIEDLPKNLSRFVGEIIELEQNFAHINQKIISYIMN</sequence>
<proteinExistence type="inferred from homology"/>
<evidence type="ECO:0000256" key="1">
    <source>
        <dbReference type="ARBA" id="ARBA00003659"/>
    </source>
</evidence>
<dbReference type="eggNOG" id="ENOG502S5ME">
    <property type="taxonomic scope" value="Eukaryota"/>
</dbReference>
<evidence type="ECO:0000313" key="12">
    <source>
        <dbReference type="Proteomes" id="UP000009328"/>
    </source>
</evidence>
<dbReference type="GO" id="GO:0007031">
    <property type="term" value="P:peroxisome organization"/>
    <property type="evidence" value="ECO:0007669"/>
    <property type="project" value="UniProtKB-KW"/>
</dbReference>
<evidence type="ECO:0000256" key="10">
    <source>
        <dbReference type="SAM" id="Phobius"/>
    </source>
</evidence>
<accession>K0KTQ5</accession>
<dbReference type="Proteomes" id="UP000009328">
    <property type="component" value="Unassembled WGS sequence"/>
</dbReference>
<dbReference type="InParanoid" id="K0KTQ5"/>
<keyword evidence="5" id="KW-0962">Peroxisome biogenesis</keyword>
<evidence type="ECO:0000256" key="7">
    <source>
        <dbReference type="ARBA" id="ARBA00022989"/>
    </source>
</evidence>
<evidence type="ECO:0000256" key="6">
    <source>
        <dbReference type="ARBA" id="ARBA00022692"/>
    </source>
</evidence>
<dbReference type="HOGENOM" id="CLU_121063_0_0_1"/>
<evidence type="ECO:0000256" key="5">
    <source>
        <dbReference type="ARBA" id="ARBA00022593"/>
    </source>
</evidence>
<evidence type="ECO:0000256" key="9">
    <source>
        <dbReference type="ARBA" id="ARBA00023140"/>
    </source>
</evidence>
<name>K0KTQ5_WICCF</name>
<keyword evidence="12" id="KW-1185">Reference proteome</keyword>
<evidence type="ECO:0000256" key="8">
    <source>
        <dbReference type="ARBA" id="ARBA00023136"/>
    </source>
</evidence>
<evidence type="ECO:0000313" key="11">
    <source>
        <dbReference type="EMBL" id="CCH44643.1"/>
    </source>
</evidence>
<comment type="function">
    <text evidence="1">Involved in peroxisome biogenesis.</text>
</comment>
<comment type="caution">
    <text evidence="11">The sequence shown here is derived from an EMBL/GenBank/DDBJ whole genome shotgun (WGS) entry which is preliminary data.</text>
</comment>
<reference evidence="11 12" key="1">
    <citation type="journal article" date="2012" name="Eukaryot. Cell">
        <title>Draft genome sequence of Wickerhamomyces ciferrii NRRL Y-1031 F-60-10.</title>
        <authorList>
            <person name="Schneider J."/>
            <person name="Andrea H."/>
            <person name="Blom J."/>
            <person name="Jaenicke S."/>
            <person name="Ruckert C."/>
            <person name="Schorsch C."/>
            <person name="Szczepanowski R."/>
            <person name="Farwick M."/>
            <person name="Goesmann A."/>
            <person name="Puhler A."/>
            <person name="Schaffer S."/>
            <person name="Tauch A."/>
            <person name="Kohler T."/>
            <person name="Brinkrolf K."/>
        </authorList>
    </citation>
    <scope>NUCLEOTIDE SEQUENCE [LARGE SCALE GENOMIC DNA]</scope>
    <source>
        <strain evidence="12">ATCC 14091 / BCRC 22168 / CBS 111 / JCM 3599 / NBRC 0793 / NRRL Y-1031 F-60-10</strain>
    </source>
</reference>
<evidence type="ECO:0000256" key="4">
    <source>
        <dbReference type="ARBA" id="ARBA00018967"/>
    </source>
</evidence>
<dbReference type="GO" id="GO:0005778">
    <property type="term" value="C:peroxisomal membrane"/>
    <property type="evidence" value="ECO:0007669"/>
    <property type="project" value="UniProtKB-SubCell"/>
</dbReference>
<comment type="similarity">
    <text evidence="3">Belongs to the peroxin-22 family.</text>
</comment>
<keyword evidence="9" id="KW-0576">Peroxisome</keyword>
<protein>
    <recommendedName>
        <fullName evidence="4">Peroxisome assembly protein 22</fullName>
    </recommendedName>
</protein>
<dbReference type="FunCoup" id="K0KTQ5">
    <property type="interactions" value="26"/>
</dbReference>